<reference evidence="3 4" key="1">
    <citation type="submission" date="2018-12" db="EMBL/GenBank/DDBJ databases">
        <authorList>
            <consortium name="Pathogen Informatics"/>
        </authorList>
    </citation>
    <scope>NUCLEOTIDE SEQUENCE [LARGE SCALE GENOMIC DNA]</scope>
    <source>
        <strain evidence="3 4">NCTC10741</strain>
    </source>
</reference>
<dbReference type="EMBL" id="LR131273">
    <property type="protein sequence ID" value="VDR38446.1"/>
    <property type="molecule type" value="Genomic_DNA"/>
</dbReference>
<feature type="transmembrane region" description="Helical" evidence="1">
    <location>
        <begin position="6"/>
        <end position="25"/>
    </location>
</feature>
<evidence type="ECO:0000313" key="5">
    <source>
        <dbReference type="Proteomes" id="UP000676853"/>
    </source>
</evidence>
<sequence>MTLVESARVVILIVATSAVVLRLLAARESRSHAAWFVLLPFVVGAGSLQLLNWTADVAPGTGVPTGDVAQLVVAWAASFDVAAAAWFAASTARIGRNEPVARKRIFLSLPILVGLMLTTAFLATPTNQRFVAPAQGTWWWYAGTWTIYVGVLSAVSVVFVIEGVAQLPRWSVVRCGLVMIGAGCFMELLAIIARGARWLGSPTPALVEVGFWTSAARFVLVGAGWTLVAVLPLFASVVARRRHRRLQKLALEVTIGSLPPRPGAQHTAWGQLHERVIMINDQLIAIRDAPDQATTRQRVLAHHFHGSDATDPCSLARGYHRFVQRHGTANAVDVQGLPASRDAVLNGQ</sequence>
<evidence type="ECO:0000256" key="1">
    <source>
        <dbReference type="SAM" id="Phobius"/>
    </source>
</evidence>
<evidence type="ECO:0000313" key="2">
    <source>
        <dbReference type="EMBL" id="MBS4103840.1"/>
    </source>
</evidence>
<feature type="transmembrane region" description="Helical" evidence="1">
    <location>
        <begin position="216"/>
        <end position="239"/>
    </location>
</feature>
<dbReference type="RefSeq" id="WP_212555032.1">
    <property type="nucleotide sequence ID" value="NZ_JAGXOE010000084.1"/>
</dbReference>
<keyword evidence="1" id="KW-0812">Transmembrane</keyword>
<feature type="transmembrane region" description="Helical" evidence="1">
    <location>
        <begin position="32"/>
        <end position="51"/>
    </location>
</feature>
<keyword evidence="1" id="KW-1133">Transmembrane helix</keyword>
<organism evidence="3 4">
    <name type="scientific">Tsukamurella paurometabola</name>
    <name type="common">Corynebacterium paurometabolum</name>
    <dbReference type="NCBI Taxonomy" id="2061"/>
    <lineage>
        <taxon>Bacteria</taxon>
        <taxon>Bacillati</taxon>
        <taxon>Actinomycetota</taxon>
        <taxon>Actinomycetes</taxon>
        <taxon>Mycobacteriales</taxon>
        <taxon>Tsukamurellaceae</taxon>
        <taxon>Tsukamurella</taxon>
    </lineage>
</organism>
<dbReference type="Proteomes" id="UP000271626">
    <property type="component" value="Chromosome"/>
</dbReference>
<dbReference type="AlphaFoldDB" id="A0A3P8MBX0"/>
<dbReference type="EMBL" id="JAGXOE010000084">
    <property type="protein sequence ID" value="MBS4103840.1"/>
    <property type="molecule type" value="Genomic_DNA"/>
</dbReference>
<evidence type="ECO:0000313" key="3">
    <source>
        <dbReference type="EMBL" id="VDR38446.1"/>
    </source>
</evidence>
<feature type="transmembrane region" description="Helical" evidence="1">
    <location>
        <begin position="71"/>
        <end position="92"/>
    </location>
</feature>
<proteinExistence type="predicted"/>
<reference evidence="2 5" key="2">
    <citation type="submission" date="2021-04" db="EMBL/GenBank/DDBJ databases">
        <title>Whole genome sequence analysis of a thiophenic sulfur metabolizing bacteria.</title>
        <authorList>
            <person name="Akhtar N."/>
            <person name="Akram J."/>
            <person name="Aslam A."/>
        </authorList>
    </citation>
    <scope>NUCLEOTIDE SEQUENCE [LARGE SCALE GENOMIC DNA]</scope>
    <source>
        <strain evidence="2 5">3OW</strain>
    </source>
</reference>
<protein>
    <submittedName>
        <fullName evidence="3">Uncharacterized protein</fullName>
    </submittedName>
</protein>
<accession>A0A3P8MBX0</accession>
<feature type="transmembrane region" description="Helical" evidence="1">
    <location>
        <begin position="138"/>
        <end position="161"/>
    </location>
</feature>
<feature type="transmembrane region" description="Helical" evidence="1">
    <location>
        <begin position="173"/>
        <end position="196"/>
    </location>
</feature>
<keyword evidence="5" id="KW-1185">Reference proteome</keyword>
<evidence type="ECO:0000313" key="4">
    <source>
        <dbReference type="Proteomes" id="UP000271626"/>
    </source>
</evidence>
<feature type="transmembrane region" description="Helical" evidence="1">
    <location>
        <begin position="104"/>
        <end position="123"/>
    </location>
</feature>
<dbReference type="Proteomes" id="UP000676853">
    <property type="component" value="Unassembled WGS sequence"/>
</dbReference>
<gene>
    <name evidence="2" type="ORF">KFZ73_21660</name>
    <name evidence="3" type="ORF">NCTC10741_01566</name>
</gene>
<keyword evidence="1" id="KW-0472">Membrane</keyword>
<name>A0A3P8MBX0_TSUPA</name>